<dbReference type="SUPFAM" id="SSF51735">
    <property type="entry name" value="NAD(P)-binding Rossmann-fold domains"/>
    <property type="match status" value="1"/>
</dbReference>
<keyword evidence="2 3" id="KW-0520">NAD</keyword>
<reference evidence="7" key="1">
    <citation type="journal article" date="2019" name="Int. J. Syst. Evol. Microbiol.">
        <title>The Global Catalogue of Microorganisms (GCM) 10K type strain sequencing project: providing services to taxonomists for standard genome sequencing and annotation.</title>
        <authorList>
            <consortium name="The Broad Institute Genomics Platform"/>
            <consortium name="The Broad Institute Genome Sequencing Center for Infectious Disease"/>
            <person name="Wu L."/>
            <person name="Ma J."/>
        </authorList>
    </citation>
    <scope>NUCLEOTIDE SEQUENCE [LARGE SCALE GENOMIC DNA]</scope>
    <source>
        <strain evidence="7">TISTR 1514</strain>
    </source>
</reference>
<evidence type="ECO:0000259" key="4">
    <source>
        <dbReference type="Pfam" id="PF01408"/>
    </source>
</evidence>
<dbReference type="Gene3D" id="3.40.50.720">
    <property type="entry name" value="NAD(P)-binding Rossmann-like Domain"/>
    <property type="match status" value="1"/>
</dbReference>
<keyword evidence="7" id="KW-1185">Reference proteome</keyword>
<dbReference type="EC" id="1.1.1.18" evidence="3"/>
<comment type="catalytic activity">
    <reaction evidence="3">
        <text>myo-inositol + NAD(+) = scyllo-inosose + NADH + H(+)</text>
        <dbReference type="Rhea" id="RHEA:16949"/>
        <dbReference type="ChEBI" id="CHEBI:15378"/>
        <dbReference type="ChEBI" id="CHEBI:17268"/>
        <dbReference type="ChEBI" id="CHEBI:17811"/>
        <dbReference type="ChEBI" id="CHEBI:57540"/>
        <dbReference type="ChEBI" id="CHEBI:57945"/>
        <dbReference type="EC" id="1.1.1.18"/>
    </reaction>
</comment>
<feature type="domain" description="Gfo/Idh/MocA-like oxidoreductase N-terminal" evidence="4">
    <location>
        <begin position="5"/>
        <end position="125"/>
    </location>
</feature>
<dbReference type="Pfam" id="PF01408">
    <property type="entry name" value="GFO_IDH_MocA"/>
    <property type="match status" value="1"/>
</dbReference>
<dbReference type="InterPro" id="IPR000683">
    <property type="entry name" value="Gfo/Idh/MocA-like_OxRdtase_N"/>
</dbReference>
<evidence type="ECO:0000313" key="6">
    <source>
        <dbReference type="EMBL" id="MFD2758173.1"/>
    </source>
</evidence>
<comment type="similarity">
    <text evidence="3">Belongs to the Gfo/Idh/MocA family.</text>
</comment>
<dbReference type="Pfam" id="PF22725">
    <property type="entry name" value="GFO_IDH_MocA_C3"/>
    <property type="match status" value="1"/>
</dbReference>
<feature type="domain" description="GFO/IDH/MocA-like oxidoreductase" evidence="5">
    <location>
        <begin position="134"/>
        <end position="249"/>
    </location>
</feature>
<accession>A0ABW5UYV2</accession>
<organism evidence="6 7">
    <name type="scientific">Gulosibacter faecalis</name>
    <dbReference type="NCBI Taxonomy" id="272240"/>
    <lineage>
        <taxon>Bacteria</taxon>
        <taxon>Bacillati</taxon>
        <taxon>Actinomycetota</taxon>
        <taxon>Actinomycetes</taxon>
        <taxon>Micrococcales</taxon>
        <taxon>Microbacteriaceae</taxon>
        <taxon>Gulosibacter</taxon>
    </lineage>
</organism>
<evidence type="ECO:0000256" key="3">
    <source>
        <dbReference type="HAMAP-Rule" id="MF_01671"/>
    </source>
</evidence>
<dbReference type="PANTHER" id="PTHR43593">
    <property type="match status" value="1"/>
</dbReference>
<gene>
    <name evidence="3" type="primary">iolG</name>
    <name evidence="6" type="ORF">ACFSW7_07255</name>
</gene>
<proteinExistence type="inferred from homology"/>
<dbReference type="InterPro" id="IPR023794">
    <property type="entry name" value="MI/DCI_dehydrogenase"/>
</dbReference>
<dbReference type="RefSeq" id="WP_019618625.1">
    <property type="nucleotide sequence ID" value="NZ_JBHUNE010000006.1"/>
</dbReference>
<dbReference type="InterPro" id="IPR055170">
    <property type="entry name" value="GFO_IDH_MocA-like_dom"/>
</dbReference>
<dbReference type="PANTHER" id="PTHR43593:SF1">
    <property type="entry name" value="INOSITOL 2-DEHYDROGENASE"/>
    <property type="match status" value="1"/>
</dbReference>
<dbReference type="InterPro" id="IPR050424">
    <property type="entry name" value="Gfo-Idh-MocA_inositol_DH"/>
</dbReference>
<evidence type="ECO:0000259" key="5">
    <source>
        <dbReference type="Pfam" id="PF22725"/>
    </source>
</evidence>
<dbReference type="SUPFAM" id="SSF55347">
    <property type="entry name" value="Glyceraldehyde-3-phosphate dehydrogenase-like, C-terminal domain"/>
    <property type="match status" value="1"/>
</dbReference>
<dbReference type="HAMAP" id="MF_01671">
    <property type="entry name" value="IolG"/>
    <property type="match status" value="1"/>
</dbReference>
<dbReference type="EMBL" id="JBHUNE010000006">
    <property type="protein sequence ID" value="MFD2758173.1"/>
    <property type="molecule type" value="Genomic_DNA"/>
</dbReference>
<sequence length="337" mass="36732">MTTDLRIGVVGAGLMGADHIARITHRISGARVSAIIEPNAERAAAAAELAPGAETFSSIDDGIAASAFDAVLIATPGQFHEPVIEPALAAGLPIFCEKPLTQDSESSARVLELEQRLDRPHIQVGFMRRFDPEYAQLRELVAKGDAGELLLLHCAHRNPSVPDTYIQPMLINDSVVHEFDVVPWLAGSPIKTVEVKYPRRNDLAPERLREPIVVIMGLENGVFVDVEMNVNVQFGYQVTTEAVFQRGVARIGQPSGLQLWQDARVATGEHESFVTRFSTAYDNEITRWVDAVRDGRLVDGPNAWDGYLVALACEAGVRALDGGVQEITSPDRPAFYA</sequence>
<dbReference type="Proteomes" id="UP001597492">
    <property type="component" value="Unassembled WGS sequence"/>
</dbReference>
<comment type="function">
    <text evidence="3">Involved in the oxidation of myo-inositol (MI) to 2-keto-myo-inositol (2KMI or 2-inosose).</text>
</comment>
<evidence type="ECO:0000313" key="7">
    <source>
        <dbReference type="Proteomes" id="UP001597492"/>
    </source>
</evidence>
<protein>
    <recommendedName>
        <fullName evidence="3">Inositol 2-dehydrogenase</fullName>
        <ecNumber evidence="3">1.1.1.18</ecNumber>
    </recommendedName>
    <alternativeName>
        <fullName evidence="3">Myo-inositol 2-dehydrogenase</fullName>
        <shortName evidence="3">MI 2-dehydrogenase</shortName>
    </alternativeName>
</protein>
<comment type="caution">
    <text evidence="6">The sequence shown here is derived from an EMBL/GenBank/DDBJ whole genome shotgun (WGS) entry which is preliminary data.</text>
</comment>
<evidence type="ECO:0000256" key="2">
    <source>
        <dbReference type="ARBA" id="ARBA00023027"/>
    </source>
</evidence>
<dbReference type="InterPro" id="IPR036291">
    <property type="entry name" value="NAD(P)-bd_dom_sf"/>
</dbReference>
<evidence type="ECO:0000256" key="1">
    <source>
        <dbReference type="ARBA" id="ARBA00023002"/>
    </source>
</evidence>
<name>A0ABW5UYV2_9MICO</name>
<comment type="subunit">
    <text evidence="3">Homotetramer.</text>
</comment>
<dbReference type="Gene3D" id="3.30.360.10">
    <property type="entry name" value="Dihydrodipicolinate Reductase, domain 2"/>
    <property type="match status" value="1"/>
</dbReference>
<keyword evidence="1 3" id="KW-0560">Oxidoreductase</keyword>